<dbReference type="PANTHER" id="PTHR12526">
    <property type="entry name" value="GLYCOSYLTRANSFERASE"/>
    <property type="match status" value="1"/>
</dbReference>
<evidence type="ECO:0000259" key="5">
    <source>
        <dbReference type="Pfam" id="PF13439"/>
    </source>
</evidence>
<dbReference type="Gene3D" id="3.40.50.2000">
    <property type="entry name" value="Glycogen Phosphorylase B"/>
    <property type="match status" value="2"/>
</dbReference>
<dbReference type="Pfam" id="PF00534">
    <property type="entry name" value="Glycos_transf_1"/>
    <property type="match status" value="1"/>
</dbReference>
<evidence type="ECO:0000313" key="6">
    <source>
        <dbReference type="EMBL" id="UQT54332.1"/>
    </source>
</evidence>
<dbReference type="InterPro" id="IPR001296">
    <property type="entry name" value="Glyco_trans_1"/>
</dbReference>
<dbReference type="SUPFAM" id="SSF53756">
    <property type="entry name" value="UDP-Glycosyltransferase/glycogen phosphorylase"/>
    <property type="match status" value="1"/>
</dbReference>
<feature type="domain" description="Glycosyltransferase subfamily 4-like N-terminal" evidence="5">
    <location>
        <begin position="17"/>
        <end position="134"/>
    </location>
</feature>
<accession>A0ABY4PKM9</accession>
<dbReference type="InterPro" id="IPR028098">
    <property type="entry name" value="Glyco_trans_4-like_N"/>
</dbReference>
<reference evidence="6 7" key="1">
    <citation type="submission" date="2022-05" db="EMBL/GenBank/DDBJ databases">
        <authorList>
            <person name="Zhou X."/>
            <person name="Li K."/>
            <person name="Man Y."/>
        </authorList>
    </citation>
    <scope>NUCLEOTIDE SEQUENCE [LARGE SCALE GENOMIC DNA]</scope>
    <source>
        <strain evidence="6 7">MS405</strain>
    </source>
</reference>
<evidence type="ECO:0000256" key="1">
    <source>
        <dbReference type="ARBA" id="ARBA00021292"/>
    </source>
</evidence>
<protein>
    <recommendedName>
        <fullName evidence="1">D-inositol 3-phosphate glycosyltransferase</fullName>
    </recommendedName>
</protein>
<keyword evidence="3" id="KW-0808">Transferase</keyword>
<proteinExistence type="predicted"/>
<dbReference type="CDD" id="cd03801">
    <property type="entry name" value="GT4_PimA-like"/>
    <property type="match status" value="1"/>
</dbReference>
<gene>
    <name evidence="6" type="ORF">M4V62_04115</name>
</gene>
<feature type="domain" description="Glycosyl transferase family 1" evidence="4">
    <location>
        <begin position="224"/>
        <end position="292"/>
    </location>
</feature>
<keyword evidence="2" id="KW-0328">Glycosyltransferase</keyword>
<evidence type="ECO:0000256" key="3">
    <source>
        <dbReference type="ARBA" id="ARBA00022679"/>
    </source>
</evidence>
<dbReference type="RefSeq" id="WP_249585828.1">
    <property type="nucleotide sequence ID" value="NZ_BAAAQL010000002.1"/>
</dbReference>
<name>A0ABY4PKM9_9ACTN</name>
<organism evidence="6 7">
    <name type="scientific">Streptomyces durmitorensis</name>
    <dbReference type="NCBI Taxonomy" id="319947"/>
    <lineage>
        <taxon>Bacteria</taxon>
        <taxon>Bacillati</taxon>
        <taxon>Actinomycetota</taxon>
        <taxon>Actinomycetes</taxon>
        <taxon>Kitasatosporales</taxon>
        <taxon>Streptomycetaceae</taxon>
        <taxon>Streptomyces</taxon>
    </lineage>
</organism>
<dbReference type="EMBL" id="CP097289">
    <property type="protein sequence ID" value="UQT54332.1"/>
    <property type="molecule type" value="Genomic_DNA"/>
</dbReference>
<evidence type="ECO:0000256" key="2">
    <source>
        <dbReference type="ARBA" id="ARBA00022676"/>
    </source>
</evidence>
<sequence length="329" mass="36378">MQIVARLHAAPPRHNAGAEWMAWSMFRALVERGHEVTVWLSRYGEDHKPYELDGVKVIPLESRLDFATAVRRGDVLVSHLENVPSTAALSRGYGKPFVAICHNTFTPTFRDMASGSTALAVYNSQWMAREAELHFVDHPKGVRPERSIVVRPPVFAEEYATKPGDRVTLINTNPDKGGRLFHKLAKRMPDTKFMAVKGSYGEQTDYSDLPNVLEVEHVSGHDMREQVYARTRLLLMPSLYESWGRAGCEALASGIPVLAHPTPGLCEALAEGGIFLEREDLDGYEAVIRKLGSASAYRLASKRAKARSAELDPSADLAAWCEAVEALPA</sequence>
<evidence type="ECO:0000259" key="4">
    <source>
        <dbReference type="Pfam" id="PF00534"/>
    </source>
</evidence>
<evidence type="ECO:0000313" key="7">
    <source>
        <dbReference type="Proteomes" id="UP000829992"/>
    </source>
</evidence>
<dbReference type="Proteomes" id="UP000829992">
    <property type="component" value="Chromosome"/>
</dbReference>
<dbReference type="Pfam" id="PF13439">
    <property type="entry name" value="Glyco_transf_4"/>
    <property type="match status" value="1"/>
</dbReference>
<dbReference type="PANTHER" id="PTHR12526:SF510">
    <property type="entry name" value="D-INOSITOL 3-PHOSPHATE GLYCOSYLTRANSFERASE"/>
    <property type="match status" value="1"/>
</dbReference>
<keyword evidence="7" id="KW-1185">Reference proteome</keyword>